<keyword evidence="3" id="KW-1185">Reference proteome</keyword>
<dbReference type="SUPFAM" id="SSF51197">
    <property type="entry name" value="Clavaminate synthase-like"/>
    <property type="match status" value="1"/>
</dbReference>
<protein>
    <submittedName>
        <fullName evidence="2">Phytanoyl-CoA dioxygenase</fullName>
    </submittedName>
</protein>
<dbReference type="GO" id="GO:0016706">
    <property type="term" value="F:2-oxoglutarate-dependent dioxygenase activity"/>
    <property type="evidence" value="ECO:0007669"/>
    <property type="project" value="UniProtKB-ARBA"/>
</dbReference>
<evidence type="ECO:0000256" key="1">
    <source>
        <dbReference type="ARBA" id="ARBA00001954"/>
    </source>
</evidence>
<dbReference type="HOGENOM" id="CLU_085070_0_0_0"/>
<keyword evidence="2" id="KW-0614">Plasmid</keyword>
<dbReference type="PANTHER" id="PTHR20883:SF48">
    <property type="entry name" value="ECTOINE DIOXYGENASE"/>
    <property type="match status" value="1"/>
</dbReference>
<dbReference type="RefSeq" id="WP_025414839.1">
    <property type="nucleotide sequence ID" value="NZ_CP007130.1"/>
</dbReference>
<dbReference type="PANTHER" id="PTHR20883">
    <property type="entry name" value="PHYTANOYL-COA DIOXYGENASE DOMAIN CONTAINING 1"/>
    <property type="match status" value="1"/>
</dbReference>
<keyword evidence="2" id="KW-0223">Dioxygenase</keyword>
<evidence type="ECO:0000313" key="2">
    <source>
        <dbReference type="EMBL" id="AHG93538.1"/>
    </source>
</evidence>
<dbReference type="KEGG" id="gba:J421_6003"/>
<dbReference type="AlphaFoldDB" id="W0RVC7"/>
<dbReference type="InterPro" id="IPR008775">
    <property type="entry name" value="Phytyl_CoA_dOase-like"/>
</dbReference>
<evidence type="ECO:0000313" key="3">
    <source>
        <dbReference type="Proteomes" id="UP000019151"/>
    </source>
</evidence>
<dbReference type="Gene3D" id="2.60.120.620">
    <property type="entry name" value="q2cbj1_9rhob like domain"/>
    <property type="match status" value="1"/>
</dbReference>
<dbReference type="OrthoDB" id="9791262at2"/>
<proteinExistence type="predicted"/>
<dbReference type="eggNOG" id="COG5285">
    <property type="taxonomic scope" value="Bacteria"/>
</dbReference>
<geneLocation type="plasmid" evidence="2 3">
    <name>2</name>
</geneLocation>
<dbReference type="Pfam" id="PF05721">
    <property type="entry name" value="PhyH"/>
    <property type="match status" value="1"/>
</dbReference>
<sequence length="229" mass="24358">MTLARDGYVIVPDAVDAATVDALLAALAPLAETVDGTRGGARHLLRDVHAVRALARSAAVRGVAEAALGPGAFAVRGILFDKTPGANWKVVWHQDLTIAVRERRDVPGFGPWTEKDGVAHVQPPAQLLARMVAVRVHLDDCTEANGPVRVIPGSHVHGRLTAADVGRWRATAPQVVCTVTRGGILAFHSLLLHASAPAVEPAHRRVVHLEFAAAEWAQLPGGLAWYDRV</sequence>
<organism evidence="2 3">
    <name type="scientific">Gemmatirosa kalamazoonensis</name>
    <dbReference type="NCBI Taxonomy" id="861299"/>
    <lineage>
        <taxon>Bacteria</taxon>
        <taxon>Pseudomonadati</taxon>
        <taxon>Gemmatimonadota</taxon>
        <taxon>Gemmatimonadia</taxon>
        <taxon>Gemmatimonadales</taxon>
        <taxon>Gemmatimonadaceae</taxon>
        <taxon>Gemmatirosa</taxon>
    </lineage>
</organism>
<gene>
    <name evidence="2" type="ORF">J421_6003</name>
</gene>
<keyword evidence="2" id="KW-0560">Oxidoreductase</keyword>
<dbReference type="InParanoid" id="W0RVC7"/>
<dbReference type="EMBL" id="CP007130">
    <property type="protein sequence ID" value="AHG93538.1"/>
    <property type="molecule type" value="Genomic_DNA"/>
</dbReference>
<comment type="cofactor">
    <cofactor evidence="1">
        <name>Fe(2+)</name>
        <dbReference type="ChEBI" id="CHEBI:29033"/>
    </cofactor>
</comment>
<accession>W0RVC7</accession>
<reference evidence="2 3" key="1">
    <citation type="journal article" date="2014" name="Genome Announc.">
        <title>Genome Sequence and Methylome of Soil Bacterium Gemmatirosa kalamazoonensis KBS708T, a Member of the Rarely Cultivated Gemmatimonadetes Phylum.</title>
        <authorList>
            <person name="Debruyn J.M."/>
            <person name="Radosevich M."/>
            <person name="Wommack K.E."/>
            <person name="Polson S.W."/>
            <person name="Hauser L.J."/>
            <person name="Fawaz M.N."/>
            <person name="Korlach J."/>
            <person name="Tsai Y.C."/>
        </authorList>
    </citation>
    <scope>NUCLEOTIDE SEQUENCE [LARGE SCALE GENOMIC DNA]</scope>
    <source>
        <strain evidence="2 3">KBS708</strain>
        <plasmid evidence="3">Plasmid 2</plasmid>
    </source>
</reference>
<dbReference type="GO" id="GO:0005506">
    <property type="term" value="F:iron ion binding"/>
    <property type="evidence" value="ECO:0007669"/>
    <property type="project" value="UniProtKB-ARBA"/>
</dbReference>
<dbReference type="Proteomes" id="UP000019151">
    <property type="component" value="Plasmid 2"/>
</dbReference>
<name>W0RVC7_9BACT</name>